<organism evidence="1 2">
    <name type="scientific">Mycobacterium kyorinense</name>
    <dbReference type="NCBI Taxonomy" id="487514"/>
    <lineage>
        <taxon>Bacteria</taxon>
        <taxon>Bacillati</taxon>
        <taxon>Actinomycetota</taxon>
        <taxon>Actinomycetes</taxon>
        <taxon>Mycobacteriales</taxon>
        <taxon>Mycobacteriaceae</taxon>
        <taxon>Mycobacterium</taxon>
    </lineage>
</organism>
<evidence type="ECO:0000313" key="2">
    <source>
        <dbReference type="Proteomes" id="UP000193487"/>
    </source>
</evidence>
<comment type="caution">
    <text evidence="1">The sequence shown here is derived from an EMBL/GenBank/DDBJ whole genome shotgun (WGS) entry which is preliminary data.</text>
</comment>
<dbReference type="InterPro" id="IPR019587">
    <property type="entry name" value="Polyketide_cyclase/dehydratase"/>
</dbReference>
<accession>A0A1X1XGE8</accession>
<evidence type="ECO:0008006" key="3">
    <source>
        <dbReference type="Google" id="ProtNLM"/>
    </source>
</evidence>
<dbReference type="Gene3D" id="3.30.530.20">
    <property type="match status" value="1"/>
</dbReference>
<dbReference type="RefSeq" id="WP_045378994.1">
    <property type="nucleotide sequence ID" value="NZ_BBKA01000055.1"/>
</dbReference>
<dbReference type="Proteomes" id="UP000193487">
    <property type="component" value="Unassembled WGS sequence"/>
</dbReference>
<evidence type="ECO:0000313" key="1">
    <source>
        <dbReference type="EMBL" id="ORV97976.1"/>
    </source>
</evidence>
<dbReference type="OrthoDB" id="581838at2"/>
<dbReference type="EMBL" id="LQPE01000163">
    <property type="protein sequence ID" value="ORV97976.1"/>
    <property type="molecule type" value="Genomic_DNA"/>
</dbReference>
<dbReference type="SUPFAM" id="SSF55961">
    <property type="entry name" value="Bet v1-like"/>
    <property type="match status" value="1"/>
</dbReference>
<dbReference type="CDD" id="cd07821">
    <property type="entry name" value="PYR_PYL_RCAR_like"/>
    <property type="match status" value="1"/>
</dbReference>
<dbReference type="Pfam" id="PF10604">
    <property type="entry name" value="Polyketide_cyc2"/>
    <property type="match status" value="1"/>
</dbReference>
<keyword evidence="2" id="KW-1185">Reference proteome</keyword>
<reference evidence="1 2" key="1">
    <citation type="submission" date="2016-01" db="EMBL/GenBank/DDBJ databases">
        <title>The new phylogeny of the genus Mycobacterium.</title>
        <authorList>
            <person name="Tarcisio F."/>
            <person name="Conor M."/>
            <person name="Antonella G."/>
            <person name="Elisabetta G."/>
            <person name="Giulia F.S."/>
            <person name="Sara T."/>
            <person name="Anna F."/>
            <person name="Clotilde B."/>
            <person name="Roberto B."/>
            <person name="Veronica D.S."/>
            <person name="Fabio R."/>
            <person name="Monica P."/>
            <person name="Olivier J."/>
            <person name="Enrico T."/>
            <person name="Nicola S."/>
        </authorList>
    </citation>
    <scope>NUCLEOTIDE SEQUENCE [LARGE SCALE GENOMIC DNA]</scope>
    <source>
        <strain evidence="1 2">DSM 45166</strain>
    </source>
</reference>
<dbReference type="AlphaFoldDB" id="A0A1X1XGE8"/>
<name>A0A1X1XGE8_9MYCO</name>
<dbReference type="InterPro" id="IPR023393">
    <property type="entry name" value="START-like_dom_sf"/>
</dbReference>
<gene>
    <name evidence="1" type="ORF">AWC14_13540</name>
</gene>
<sequence>MRFDAIPITAERADEFFETAPFVTYVQRSFAAPPEHVWGVIAGSRMWSWLPTVWGCRYPVGTEPAAGVVRDFQMHVHKWLVFAQHEQLIEFDATRMTMRYTAIDATLPVFGSWCEEYRVEPADNPGHATVKWTLACAPRYLRRIPGVRFALRPVAAVLQPIFWIGLGGLERELPSHAPPQLTSGIPLGLNSKDHT</sequence>
<proteinExistence type="predicted"/>
<protein>
    <recommendedName>
        <fullName evidence="3">Polyketide cyclase</fullName>
    </recommendedName>
</protein>